<dbReference type="OrthoDB" id="9789418at2"/>
<gene>
    <name evidence="2" type="primary">dsrF</name>
    <name evidence="2" type="ORF">AUT07_00293</name>
</gene>
<dbReference type="InterPro" id="IPR017462">
    <property type="entry name" value="Sulphur_relay_TusC/DsrF"/>
</dbReference>
<organism evidence="2 3">
    <name type="scientific">Candidatus Arsenophonus lipoptenae</name>
    <dbReference type="NCBI Taxonomy" id="634113"/>
    <lineage>
        <taxon>Bacteria</taxon>
        <taxon>Pseudomonadati</taxon>
        <taxon>Pseudomonadota</taxon>
        <taxon>Gammaproteobacteria</taxon>
        <taxon>Enterobacterales</taxon>
        <taxon>Morganellaceae</taxon>
        <taxon>Arsenophonus</taxon>
    </lineage>
</organism>
<dbReference type="InterPro" id="IPR003787">
    <property type="entry name" value="Sulphur_relay_DsrE/F-like"/>
</dbReference>
<dbReference type="PANTHER" id="PTHR38780">
    <property type="entry name" value="PROTEIN TUSC"/>
    <property type="match status" value="1"/>
</dbReference>
<dbReference type="Proteomes" id="UP000069926">
    <property type="component" value="Chromosome"/>
</dbReference>
<dbReference type="NCBIfam" id="NF001238">
    <property type="entry name" value="PRK00211.1"/>
    <property type="match status" value="1"/>
</dbReference>
<dbReference type="InterPro" id="IPR027396">
    <property type="entry name" value="DsrEFH-like"/>
</dbReference>
<dbReference type="KEGG" id="asy:AUT07_00293"/>
<dbReference type="PATRIC" id="fig|634113.3.peg.284"/>
<dbReference type="NCBIfam" id="TIGR03010">
    <property type="entry name" value="sulf_tusC_dsrF"/>
    <property type="match status" value="1"/>
</dbReference>
<dbReference type="EMBL" id="CP013920">
    <property type="protein sequence ID" value="AMA64875.1"/>
    <property type="molecule type" value="Genomic_DNA"/>
</dbReference>
<protein>
    <submittedName>
        <fullName evidence="2">Intracellular sulfur oxidation protein DsrF</fullName>
    </submittedName>
</protein>
<evidence type="ECO:0000313" key="2">
    <source>
        <dbReference type="EMBL" id="AMA64875.1"/>
    </source>
</evidence>
<dbReference type="PANTHER" id="PTHR38780:SF1">
    <property type="entry name" value="PROTEIN TUSC"/>
    <property type="match status" value="1"/>
</dbReference>
<dbReference type="RefSeq" id="WP_066283234.1">
    <property type="nucleotide sequence ID" value="NZ_CP013920.1"/>
</dbReference>
<dbReference type="AlphaFoldDB" id="A0A120HPV2"/>
<sequence>MKKIAFVFMKIPHGTSSSQEGLEALLASFALTKDIGVFFISDGVCQLLTKQNPNKILTRDYIVTYKLLELYDINTCYICQEDLEIRGFSIDSCFILPVTVISANVLRRSLAEYDVILTF</sequence>
<dbReference type="Pfam" id="PF02635">
    <property type="entry name" value="DsrE"/>
    <property type="match status" value="1"/>
</dbReference>
<reference evidence="2 3" key="1">
    <citation type="submission" date="2016-01" db="EMBL/GenBank/DDBJ databases">
        <title>Genome sequence of Ca. Arsenophonus lipopteni, the exclusive symbiont of a blood sucking fly Lipoptena cervi (Diptera: Hippoboscidae).</title>
        <authorList>
            <person name="Novakova E."/>
            <person name="Hypsa V."/>
            <person name="Nguyen P."/>
            <person name="Husnik F."/>
            <person name="Darby A.C."/>
        </authorList>
    </citation>
    <scope>NUCLEOTIDE SEQUENCE [LARGE SCALE GENOMIC DNA]</scope>
    <source>
        <strain evidence="2 3">CB</strain>
    </source>
</reference>
<keyword evidence="3" id="KW-1185">Reference proteome</keyword>
<dbReference type="STRING" id="634113.AUT07_00293"/>
<comment type="similarity">
    <text evidence="1">Belongs to the DsrF/TusC family.</text>
</comment>
<evidence type="ECO:0000256" key="1">
    <source>
        <dbReference type="ARBA" id="ARBA00005996"/>
    </source>
</evidence>
<evidence type="ECO:0000313" key="3">
    <source>
        <dbReference type="Proteomes" id="UP000069926"/>
    </source>
</evidence>
<accession>A0A120HPV2</accession>
<dbReference type="Gene3D" id="3.40.1260.10">
    <property type="entry name" value="DsrEFH-like"/>
    <property type="match status" value="1"/>
</dbReference>
<dbReference type="SUPFAM" id="SSF75169">
    <property type="entry name" value="DsrEFH-like"/>
    <property type="match status" value="1"/>
</dbReference>
<proteinExistence type="inferred from homology"/>
<name>A0A120HPV2_9GAMM</name>